<comment type="caution">
    <text evidence="2">The sequence shown here is derived from an EMBL/GenBank/DDBJ whole genome shotgun (WGS) entry which is preliminary data.</text>
</comment>
<keyword evidence="1" id="KW-1133">Transmembrane helix</keyword>
<protein>
    <recommendedName>
        <fullName evidence="4">Transmembrane protein</fullName>
    </recommendedName>
</protein>
<feature type="transmembrane region" description="Helical" evidence="1">
    <location>
        <begin position="109"/>
        <end position="130"/>
    </location>
</feature>
<gene>
    <name evidence="2" type="ORF">ISN45_Aa03g017550</name>
</gene>
<dbReference type="EMBL" id="JAEFBK010000008">
    <property type="protein sequence ID" value="KAG7577480.1"/>
    <property type="molecule type" value="Genomic_DNA"/>
</dbReference>
<reference evidence="2 3" key="1">
    <citation type="submission" date="2020-12" db="EMBL/GenBank/DDBJ databases">
        <title>Concerted genomic and epigenomic changes stabilize Arabidopsis allopolyploids.</title>
        <authorList>
            <person name="Chen Z."/>
        </authorList>
    </citation>
    <scope>NUCLEOTIDE SEQUENCE [LARGE SCALE GENOMIC DNA]</scope>
    <source>
        <strain evidence="2">Allo738</strain>
        <tissue evidence="2">Leaf</tissue>
    </source>
</reference>
<keyword evidence="1" id="KW-0472">Membrane</keyword>
<proteinExistence type="predicted"/>
<dbReference type="Proteomes" id="UP000694240">
    <property type="component" value="Chromosome 8"/>
</dbReference>
<evidence type="ECO:0008006" key="4">
    <source>
        <dbReference type="Google" id="ProtNLM"/>
    </source>
</evidence>
<evidence type="ECO:0000313" key="2">
    <source>
        <dbReference type="EMBL" id="KAG7577480.1"/>
    </source>
</evidence>
<evidence type="ECO:0000313" key="3">
    <source>
        <dbReference type="Proteomes" id="UP000694240"/>
    </source>
</evidence>
<organism evidence="2 3">
    <name type="scientific">Arabidopsis thaliana x Arabidopsis arenosa</name>
    <dbReference type="NCBI Taxonomy" id="1240361"/>
    <lineage>
        <taxon>Eukaryota</taxon>
        <taxon>Viridiplantae</taxon>
        <taxon>Streptophyta</taxon>
        <taxon>Embryophyta</taxon>
        <taxon>Tracheophyta</taxon>
        <taxon>Spermatophyta</taxon>
        <taxon>Magnoliopsida</taxon>
        <taxon>eudicotyledons</taxon>
        <taxon>Gunneridae</taxon>
        <taxon>Pentapetalae</taxon>
        <taxon>rosids</taxon>
        <taxon>malvids</taxon>
        <taxon>Brassicales</taxon>
        <taxon>Brassicaceae</taxon>
        <taxon>Camelineae</taxon>
        <taxon>Arabidopsis</taxon>
    </lineage>
</organism>
<keyword evidence="3" id="KW-1185">Reference proteome</keyword>
<sequence length="131" mass="13953">MSMVHGASSVVRCTLPARSPDRNQGSSWRGEASAGCSGMSSTGCVALQSEEGGFQRLRRKVGGKAMPPSLVVFFFSLLSYLSLVCAVISRRSRSVSSTFSSQLYGGGLVMVLCCLFRSTLVFLGSPVVLFR</sequence>
<feature type="transmembrane region" description="Helical" evidence="1">
    <location>
        <begin position="65"/>
        <end position="89"/>
    </location>
</feature>
<dbReference type="AlphaFoldDB" id="A0A8T2AS82"/>
<evidence type="ECO:0000256" key="1">
    <source>
        <dbReference type="SAM" id="Phobius"/>
    </source>
</evidence>
<keyword evidence="1" id="KW-0812">Transmembrane</keyword>
<name>A0A8T2AS82_9BRAS</name>
<accession>A0A8T2AS82</accession>